<evidence type="ECO:0000259" key="1">
    <source>
        <dbReference type="Pfam" id="PF01728"/>
    </source>
</evidence>
<protein>
    <submittedName>
        <fullName evidence="2">Putativelike methyltransferase family protein</fullName>
    </submittedName>
</protein>
<dbReference type="InterPro" id="IPR002877">
    <property type="entry name" value="RNA_MeTrfase_FtsJ_dom"/>
</dbReference>
<dbReference type="InterPro" id="IPR029063">
    <property type="entry name" value="SAM-dependent_MTases_sf"/>
</dbReference>
<accession>A0A0G2G0B3</accession>
<organism evidence="2 3">
    <name type="scientific">Diaporthe ampelina</name>
    <dbReference type="NCBI Taxonomy" id="1214573"/>
    <lineage>
        <taxon>Eukaryota</taxon>
        <taxon>Fungi</taxon>
        <taxon>Dikarya</taxon>
        <taxon>Ascomycota</taxon>
        <taxon>Pezizomycotina</taxon>
        <taxon>Sordariomycetes</taxon>
        <taxon>Sordariomycetidae</taxon>
        <taxon>Diaporthales</taxon>
        <taxon>Diaporthaceae</taxon>
        <taxon>Diaporthe</taxon>
    </lineage>
</organism>
<sequence>MLSSPCLWAGVRIVIRTNQNPNPALSHTITTIEQYFMANAPVYQRLQQLRAKGWENPEGDRFLEKQLRRADEISESTVQHLNDMEDNAKEMPCFTRAFTIKSEQQPQRVLDMCMAPGTYLAKALERNPSAHAVASALPPSRGGLVPIVSESDTVKIHLLDITMLAADMGITPDAAPPSHPDAASFPHSRYLEDGRDTDLVPCDGAIRRTHERAEYHFHRGSRRPLLTQLVLGLGHLRPGGTMAVLLHKFERANTNRVLRDFNRFAHVVLFKPRSGHAKRSTFYMIASAIWSAGTEALDAVAGWKREWKIATLGTNEEWRADYSRVAGSGELGTEGVLEEFGPALVKLGQNVWRTQADALKGASFMKK</sequence>
<dbReference type="SUPFAM" id="SSF53335">
    <property type="entry name" value="S-adenosyl-L-methionine-dependent methyltransferases"/>
    <property type="match status" value="1"/>
</dbReference>
<reference evidence="2 3" key="1">
    <citation type="submission" date="2015-05" db="EMBL/GenBank/DDBJ databases">
        <title>Distinctive expansion of gene families associated with plant cell wall degradation and secondary metabolism in the genomes of grapevine trunk pathogens.</title>
        <authorList>
            <person name="Lawrence D.P."/>
            <person name="Travadon R."/>
            <person name="Rolshausen P.E."/>
            <person name="Baumgartner K."/>
        </authorList>
    </citation>
    <scope>NUCLEOTIDE SEQUENCE [LARGE SCALE GENOMIC DNA]</scope>
    <source>
        <strain evidence="2">DA912</strain>
    </source>
</reference>
<evidence type="ECO:0000313" key="3">
    <source>
        <dbReference type="Proteomes" id="UP000034680"/>
    </source>
</evidence>
<dbReference type="GO" id="GO:0008168">
    <property type="term" value="F:methyltransferase activity"/>
    <property type="evidence" value="ECO:0007669"/>
    <property type="project" value="UniProtKB-KW"/>
</dbReference>
<evidence type="ECO:0000313" key="2">
    <source>
        <dbReference type="EMBL" id="KKY39807.1"/>
    </source>
</evidence>
<dbReference type="STRING" id="1214573.A0A0G2G0B3"/>
<dbReference type="Pfam" id="PF01728">
    <property type="entry name" value="FtsJ"/>
    <property type="match status" value="1"/>
</dbReference>
<feature type="domain" description="Ribosomal RNA methyltransferase FtsJ" evidence="1">
    <location>
        <begin position="105"/>
        <end position="286"/>
    </location>
</feature>
<dbReference type="EMBL" id="LCUC01000007">
    <property type="protein sequence ID" value="KKY39807.1"/>
    <property type="molecule type" value="Genomic_DNA"/>
</dbReference>
<gene>
    <name evidence="2" type="ORF">UCDDA912_g00122</name>
</gene>
<name>A0A0G2G0B3_9PEZI</name>
<dbReference type="Proteomes" id="UP000034680">
    <property type="component" value="Unassembled WGS sequence"/>
</dbReference>
<keyword evidence="3" id="KW-1185">Reference proteome</keyword>
<reference evidence="2 3" key="2">
    <citation type="submission" date="2015-05" db="EMBL/GenBank/DDBJ databases">
        <authorList>
            <person name="Morales-Cruz A."/>
            <person name="Amrine K.C."/>
            <person name="Cantu D."/>
        </authorList>
    </citation>
    <scope>NUCLEOTIDE SEQUENCE [LARGE SCALE GENOMIC DNA]</scope>
    <source>
        <strain evidence="2">DA912</strain>
    </source>
</reference>
<dbReference type="GO" id="GO:0032259">
    <property type="term" value="P:methylation"/>
    <property type="evidence" value="ECO:0007669"/>
    <property type="project" value="UniProtKB-KW"/>
</dbReference>
<keyword evidence="2" id="KW-0489">Methyltransferase</keyword>
<dbReference type="Gene3D" id="3.40.50.150">
    <property type="entry name" value="Vaccinia Virus protein VP39"/>
    <property type="match status" value="1"/>
</dbReference>
<comment type="caution">
    <text evidence="2">The sequence shown here is derived from an EMBL/GenBank/DDBJ whole genome shotgun (WGS) entry which is preliminary data.</text>
</comment>
<dbReference type="AlphaFoldDB" id="A0A0G2G0B3"/>
<keyword evidence="2" id="KW-0808">Transferase</keyword>
<proteinExistence type="predicted"/>
<dbReference type="OrthoDB" id="417125at2759"/>